<evidence type="ECO:0000313" key="2">
    <source>
        <dbReference type="EMBL" id="VEU56548.1"/>
    </source>
</evidence>
<keyword evidence="2" id="KW-0614">Plasmid</keyword>
<protein>
    <submittedName>
        <fullName evidence="2">Uncharacterized protein</fullName>
    </submittedName>
</protein>
<keyword evidence="1" id="KW-1133">Transmembrane helix</keyword>
<organism evidence="2">
    <name type="scientific">Metamycoplasma salivarium</name>
    <name type="common">Mycoplasma salivarium</name>
    <dbReference type="NCBI Taxonomy" id="2124"/>
    <lineage>
        <taxon>Bacteria</taxon>
        <taxon>Bacillati</taxon>
        <taxon>Mycoplasmatota</taxon>
        <taxon>Mycoplasmoidales</taxon>
        <taxon>Metamycoplasmataceae</taxon>
        <taxon>Metamycoplasma</taxon>
    </lineage>
</organism>
<feature type="transmembrane region" description="Helical" evidence="1">
    <location>
        <begin position="112"/>
        <end position="133"/>
    </location>
</feature>
<dbReference type="RefSeq" id="WP_024544357.1">
    <property type="nucleotide sequence ID" value="NZ_LR214938.2"/>
</dbReference>
<name>A0A448ZZ83_METSV</name>
<gene>
    <name evidence="2" type="ORF">NCTC10113_01457</name>
</gene>
<dbReference type="EMBL" id="LR214939">
    <property type="protein sequence ID" value="VEU56548.1"/>
    <property type="molecule type" value="Genomic_DNA"/>
</dbReference>
<dbReference type="AlphaFoldDB" id="A0A448ZZ83"/>
<keyword evidence="1" id="KW-0472">Membrane</keyword>
<geneLocation type="plasmid" evidence="2">
    <name>2</name>
</geneLocation>
<feature type="transmembrane region" description="Helical" evidence="1">
    <location>
        <begin position="42"/>
        <end position="62"/>
    </location>
</feature>
<evidence type="ECO:0000256" key="1">
    <source>
        <dbReference type="SAM" id="Phobius"/>
    </source>
</evidence>
<keyword evidence="1" id="KW-0812">Transmembrane</keyword>
<reference evidence="2" key="1">
    <citation type="submission" date="2019-01" db="EMBL/GenBank/DDBJ databases">
        <authorList>
            <consortium name="Pathogen Informatics"/>
        </authorList>
    </citation>
    <scope>NUCLEOTIDE SEQUENCE [LARGE SCALE GENOMIC DNA]</scope>
    <source>
        <strain evidence="2">NCTC10113</strain>
    </source>
</reference>
<proteinExistence type="predicted"/>
<feature type="transmembrane region" description="Helical" evidence="1">
    <location>
        <begin position="165"/>
        <end position="183"/>
    </location>
</feature>
<feature type="transmembrane region" description="Helical" evidence="1">
    <location>
        <begin position="68"/>
        <end position="91"/>
    </location>
</feature>
<feature type="transmembrane region" description="Helical" evidence="1">
    <location>
        <begin position="190"/>
        <end position="209"/>
    </location>
</feature>
<sequence>MTQKQNQTNEDNIQDSIELSLKKEKIKLKKEKNYFVWKDTSFIWTMIILLLCFLMTISFLNVKGLTTIHSYTINIFFGMFSILFYVWIMLFAFKKLFNLKNTYSAKIFHFSLWRLAIFFFAILIFGSVIYFTANKVFPTAGKSYKIVFDNWFETFSSSHNAVLPYKWNAGIIGSFIYSFFTLLGKTAGIVFSFSLSILILVASILIFFISDIRFNLISFSKAKRDEARKILFNKKNSNLKVKTVYQTPKISQNVAKTESKIEDQLESDIAIKTNATNKNNEDIHLKHSNEIETKSPDLVAAQITKNAMLDSKNEVKEIPQVLNTNKKYKTIIMDNGIAQIVTDEQKLDVIQTQVIKPEINNKNETNPSVETIDFDDNPFYTSTIEIVDPQKTQEMEAIKTKEDENLEKTAETYISKSIKPKELKNYEKEITQEIPLEEQEIEITKENDFTTVSKTKTIEQPTLEKKKRYSIIDDEEDMF</sequence>
<accession>A0A448ZZ83</accession>